<dbReference type="Gene3D" id="1.10.3210.10">
    <property type="entry name" value="Hypothetical protein af1432"/>
    <property type="match status" value="1"/>
</dbReference>
<sequence>MISKALESLIDYNQQDVRRINHAIKVYGFAKTISGKESVTEEIRTVIELAAVLHDIGIKEAERKYNSSAGKYQEIEGPPIAERILKKIGMEQTIINRVCYLIGNHHSYSKIDGIDFQILIEADFIVNIDEDSLDIISIKSIKEKYFKTDTGNKIIEAMYGI</sequence>
<keyword evidence="2" id="KW-0378">Hydrolase</keyword>
<dbReference type="STRING" id="398512.Bccel_3389"/>
<dbReference type="SUPFAM" id="SSF109604">
    <property type="entry name" value="HD-domain/PDEase-like"/>
    <property type="match status" value="1"/>
</dbReference>
<dbReference type="eggNOG" id="COG1713">
    <property type="taxonomic scope" value="Bacteria"/>
</dbReference>
<dbReference type="InterPro" id="IPR006674">
    <property type="entry name" value="HD_domain"/>
</dbReference>
<dbReference type="GO" id="GO:0016787">
    <property type="term" value="F:hydrolase activity"/>
    <property type="evidence" value="ECO:0007669"/>
    <property type="project" value="UniProtKB-KW"/>
</dbReference>
<evidence type="ECO:0000313" key="2">
    <source>
        <dbReference type="EMBL" id="KNY28118.1"/>
    </source>
</evidence>
<dbReference type="CDD" id="cd00077">
    <property type="entry name" value="HDc"/>
    <property type="match status" value="1"/>
</dbReference>
<gene>
    <name evidence="2" type="ORF">Bccel_3389</name>
</gene>
<dbReference type="PATRIC" id="fig|398512.5.peg.3548"/>
<organism evidence="2 3">
    <name type="scientific">Pseudobacteroides cellulosolvens ATCC 35603 = DSM 2933</name>
    <dbReference type="NCBI Taxonomy" id="398512"/>
    <lineage>
        <taxon>Bacteria</taxon>
        <taxon>Bacillati</taxon>
        <taxon>Bacillota</taxon>
        <taxon>Clostridia</taxon>
        <taxon>Eubacteriales</taxon>
        <taxon>Oscillospiraceae</taxon>
        <taxon>Pseudobacteroides</taxon>
    </lineage>
</organism>
<dbReference type="RefSeq" id="WP_036939219.1">
    <property type="nucleotide sequence ID" value="NZ_JQKC01000008.1"/>
</dbReference>
<feature type="domain" description="HD" evidence="1">
    <location>
        <begin position="19"/>
        <end position="111"/>
    </location>
</feature>
<accession>A0A0L6JQQ4</accession>
<dbReference type="Proteomes" id="UP000036923">
    <property type="component" value="Unassembled WGS sequence"/>
</dbReference>
<comment type="caution">
    <text evidence="2">The sequence shown here is derived from an EMBL/GenBank/DDBJ whole genome shotgun (WGS) entry which is preliminary data.</text>
</comment>
<reference evidence="3" key="1">
    <citation type="submission" date="2015-07" db="EMBL/GenBank/DDBJ databases">
        <title>Near-Complete Genome Sequence of the Cellulolytic Bacterium Bacteroides (Pseudobacteroides) cellulosolvens ATCC 35603.</title>
        <authorList>
            <person name="Dassa B."/>
            <person name="Utturkar S.M."/>
            <person name="Klingeman D.M."/>
            <person name="Hurt R.A."/>
            <person name="Keller M."/>
            <person name="Xu J."/>
            <person name="Reddy Y.H.K."/>
            <person name="Borovok I."/>
            <person name="Grinberg I.R."/>
            <person name="Lamed R."/>
            <person name="Zhivin O."/>
            <person name="Bayer E.A."/>
            <person name="Brown S.D."/>
        </authorList>
    </citation>
    <scope>NUCLEOTIDE SEQUENCE [LARGE SCALE GENOMIC DNA]</scope>
    <source>
        <strain evidence="3">DSM 2933</strain>
    </source>
</reference>
<dbReference type="EMBL" id="LGTC01000001">
    <property type="protein sequence ID" value="KNY28118.1"/>
    <property type="molecule type" value="Genomic_DNA"/>
</dbReference>
<proteinExistence type="predicted"/>
<dbReference type="AlphaFoldDB" id="A0A0L6JQQ4"/>
<keyword evidence="3" id="KW-1185">Reference proteome</keyword>
<evidence type="ECO:0000313" key="3">
    <source>
        <dbReference type="Proteomes" id="UP000036923"/>
    </source>
</evidence>
<name>A0A0L6JQQ4_9FIRM</name>
<evidence type="ECO:0000259" key="1">
    <source>
        <dbReference type="Pfam" id="PF01966"/>
    </source>
</evidence>
<protein>
    <submittedName>
        <fullName evidence="2">Metal-dependent phosphohydrolase HD sub domain-containing protein</fullName>
    </submittedName>
</protein>
<dbReference type="OrthoDB" id="155250at2"/>
<dbReference type="InterPro" id="IPR003607">
    <property type="entry name" value="HD/PDEase_dom"/>
</dbReference>
<dbReference type="Pfam" id="PF01966">
    <property type="entry name" value="HD"/>
    <property type="match status" value="1"/>
</dbReference>